<sequence>MKNRLNGERKALIAFLSLPLILIILFGLIPIICLIYYSFTEWNGISQTKEIVYFDNYIKILTSEKYLEVFKNCFYYLISGLLQIVIGFILALILYSKTKFKGFFKGVFLFPVLISGVAISMIFRVFFAPNGTLDGVLTLIGLEENIRYWLGDPKIVNWTLSFISLWRYTGMSFILYFCAMQSIPIEQFKVLEIEGGGVIQKIFHVIIPNIKTSIKINFIMLFIGVVSVFDIPMIMTDGSNGTSTFLLKTMKVAFEDKEFGMASAMAVILSLILISIMIIRKIVVKGDKNEK</sequence>
<evidence type="ECO:0000256" key="7">
    <source>
        <dbReference type="RuleBase" id="RU363032"/>
    </source>
</evidence>
<dbReference type="PROSITE" id="PS50928">
    <property type="entry name" value="ABC_TM1"/>
    <property type="match status" value="1"/>
</dbReference>
<reference evidence="9 10" key="1">
    <citation type="submission" date="2016-02" db="EMBL/GenBank/DDBJ databases">
        <title>Genome sequence of Clostridium thermobutyricum DSM 4928.</title>
        <authorList>
            <person name="Poehlein A."/>
            <person name="Daniel R."/>
        </authorList>
    </citation>
    <scope>NUCLEOTIDE SEQUENCE [LARGE SCALE GENOMIC DNA]</scope>
    <source>
        <strain evidence="9 10">DSM 4928</strain>
    </source>
</reference>
<dbReference type="PANTHER" id="PTHR30193:SF37">
    <property type="entry name" value="INNER MEMBRANE ABC TRANSPORTER PERMEASE PROTEIN YCJO"/>
    <property type="match status" value="1"/>
</dbReference>
<dbReference type="PANTHER" id="PTHR30193">
    <property type="entry name" value="ABC TRANSPORTER PERMEASE PROTEIN"/>
    <property type="match status" value="1"/>
</dbReference>
<dbReference type="GO" id="GO:0005886">
    <property type="term" value="C:plasma membrane"/>
    <property type="evidence" value="ECO:0007669"/>
    <property type="project" value="UniProtKB-SubCell"/>
</dbReference>
<dbReference type="AlphaFoldDB" id="A0A1V4SRR3"/>
<keyword evidence="3" id="KW-1003">Cell membrane</keyword>
<dbReference type="InterPro" id="IPR000515">
    <property type="entry name" value="MetI-like"/>
</dbReference>
<feature type="transmembrane region" description="Helical" evidence="7">
    <location>
        <begin position="12"/>
        <end position="39"/>
    </location>
</feature>
<dbReference type="OrthoDB" id="145927at2"/>
<evidence type="ECO:0000259" key="8">
    <source>
        <dbReference type="PROSITE" id="PS50928"/>
    </source>
</evidence>
<feature type="transmembrane region" description="Helical" evidence="7">
    <location>
        <begin position="155"/>
        <end position="179"/>
    </location>
</feature>
<gene>
    <name evidence="9" type="primary">lacF_2</name>
    <name evidence="9" type="ORF">CLTHE_27730</name>
</gene>
<name>A0A1V4SRR3_9CLOT</name>
<dbReference type="CDD" id="cd06261">
    <property type="entry name" value="TM_PBP2"/>
    <property type="match status" value="1"/>
</dbReference>
<comment type="caution">
    <text evidence="9">The sequence shown here is derived from an EMBL/GenBank/DDBJ whole genome shotgun (WGS) entry which is preliminary data.</text>
</comment>
<keyword evidence="2 7" id="KW-0813">Transport</keyword>
<dbReference type="InterPro" id="IPR035906">
    <property type="entry name" value="MetI-like_sf"/>
</dbReference>
<evidence type="ECO:0000256" key="4">
    <source>
        <dbReference type="ARBA" id="ARBA00022692"/>
    </source>
</evidence>
<feature type="transmembrane region" description="Helical" evidence="7">
    <location>
        <begin position="107"/>
        <end position="127"/>
    </location>
</feature>
<dbReference type="Pfam" id="PF00528">
    <property type="entry name" value="BPD_transp_1"/>
    <property type="match status" value="1"/>
</dbReference>
<evidence type="ECO:0000256" key="3">
    <source>
        <dbReference type="ARBA" id="ARBA00022475"/>
    </source>
</evidence>
<feature type="transmembrane region" description="Helical" evidence="7">
    <location>
        <begin position="74"/>
        <end position="95"/>
    </location>
</feature>
<keyword evidence="5 7" id="KW-1133">Transmembrane helix</keyword>
<keyword evidence="4 7" id="KW-0812">Transmembrane</keyword>
<dbReference type="InterPro" id="IPR051393">
    <property type="entry name" value="ABC_transporter_permease"/>
</dbReference>
<dbReference type="EMBL" id="LTAY01000081">
    <property type="protein sequence ID" value="OPX46552.1"/>
    <property type="molecule type" value="Genomic_DNA"/>
</dbReference>
<accession>A0A1V4SRR3</accession>
<evidence type="ECO:0000313" key="10">
    <source>
        <dbReference type="Proteomes" id="UP000191448"/>
    </source>
</evidence>
<comment type="similarity">
    <text evidence="7">Belongs to the binding-protein-dependent transport system permease family.</text>
</comment>
<dbReference type="Gene3D" id="1.10.3720.10">
    <property type="entry name" value="MetI-like"/>
    <property type="match status" value="1"/>
</dbReference>
<feature type="domain" description="ABC transmembrane type-1" evidence="8">
    <location>
        <begin position="69"/>
        <end position="280"/>
    </location>
</feature>
<evidence type="ECO:0000313" key="9">
    <source>
        <dbReference type="EMBL" id="OPX46552.1"/>
    </source>
</evidence>
<organism evidence="9 10">
    <name type="scientific">Clostridium thermobutyricum DSM 4928</name>
    <dbReference type="NCBI Taxonomy" id="1121339"/>
    <lineage>
        <taxon>Bacteria</taxon>
        <taxon>Bacillati</taxon>
        <taxon>Bacillota</taxon>
        <taxon>Clostridia</taxon>
        <taxon>Eubacteriales</taxon>
        <taxon>Clostridiaceae</taxon>
        <taxon>Clostridium</taxon>
    </lineage>
</organism>
<proteinExistence type="inferred from homology"/>
<feature type="transmembrane region" description="Helical" evidence="7">
    <location>
        <begin position="216"/>
        <end position="235"/>
    </location>
</feature>
<evidence type="ECO:0000256" key="2">
    <source>
        <dbReference type="ARBA" id="ARBA00022448"/>
    </source>
</evidence>
<keyword evidence="6 7" id="KW-0472">Membrane</keyword>
<comment type="subcellular location">
    <subcellularLocation>
        <location evidence="1 7">Cell membrane</location>
        <topology evidence="1 7">Multi-pass membrane protein</topology>
    </subcellularLocation>
</comment>
<dbReference type="RefSeq" id="WP_080023956.1">
    <property type="nucleotide sequence ID" value="NZ_LTAY01000081.1"/>
</dbReference>
<dbReference type="Proteomes" id="UP000191448">
    <property type="component" value="Unassembled WGS sequence"/>
</dbReference>
<evidence type="ECO:0000256" key="5">
    <source>
        <dbReference type="ARBA" id="ARBA00022989"/>
    </source>
</evidence>
<evidence type="ECO:0000256" key="6">
    <source>
        <dbReference type="ARBA" id="ARBA00023136"/>
    </source>
</evidence>
<protein>
    <submittedName>
        <fullName evidence="9">Lactose transport system permease protein LacF</fullName>
    </submittedName>
</protein>
<feature type="transmembrane region" description="Helical" evidence="7">
    <location>
        <begin position="259"/>
        <end position="279"/>
    </location>
</feature>
<dbReference type="GO" id="GO:0055085">
    <property type="term" value="P:transmembrane transport"/>
    <property type="evidence" value="ECO:0007669"/>
    <property type="project" value="InterPro"/>
</dbReference>
<dbReference type="SUPFAM" id="SSF161098">
    <property type="entry name" value="MetI-like"/>
    <property type="match status" value="1"/>
</dbReference>
<evidence type="ECO:0000256" key="1">
    <source>
        <dbReference type="ARBA" id="ARBA00004651"/>
    </source>
</evidence>